<organism evidence="2 3">
    <name type="scientific">Vicia faba</name>
    <name type="common">Broad bean</name>
    <name type="synonym">Faba vulgaris</name>
    <dbReference type="NCBI Taxonomy" id="3906"/>
    <lineage>
        <taxon>Eukaryota</taxon>
        <taxon>Viridiplantae</taxon>
        <taxon>Streptophyta</taxon>
        <taxon>Embryophyta</taxon>
        <taxon>Tracheophyta</taxon>
        <taxon>Spermatophyta</taxon>
        <taxon>Magnoliopsida</taxon>
        <taxon>eudicotyledons</taxon>
        <taxon>Gunneridae</taxon>
        <taxon>Pentapetalae</taxon>
        <taxon>rosids</taxon>
        <taxon>fabids</taxon>
        <taxon>Fabales</taxon>
        <taxon>Fabaceae</taxon>
        <taxon>Papilionoideae</taxon>
        <taxon>50 kb inversion clade</taxon>
        <taxon>NPAAA clade</taxon>
        <taxon>Hologalegina</taxon>
        <taxon>IRL clade</taxon>
        <taxon>Fabeae</taxon>
        <taxon>Vicia</taxon>
    </lineage>
</organism>
<feature type="compositionally biased region" description="Low complexity" evidence="1">
    <location>
        <begin position="77"/>
        <end position="86"/>
    </location>
</feature>
<dbReference type="EMBL" id="OX451736">
    <property type="protein sequence ID" value="CAI8585514.1"/>
    <property type="molecule type" value="Genomic_DNA"/>
</dbReference>
<gene>
    <name evidence="2" type="ORF">VFH_I210080</name>
</gene>
<accession>A0AAV0YIW8</accession>
<dbReference type="Proteomes" id="UP001157006">
    <property type="component" value="Chromosome 1L"/>
</dbReference>
<proteinExistence type="predicted"/>
<feature type="compositionally biased region" description="Basic and acidic residues" evidence="1">
    <location>
        <begin position="89"/>
        <end position="122"/>
    </location>
</feature>
<evidence type="ECO:0000256" key="1">
    <source>
        <dbReference type="SAM" id="MobiDB-lite"/>
    </source>
</evidence>
<protein>
    <submittedName>
        <fullName evidence="2">Uncharacterized protein</fullName>
    </submittedName>
</protein>
<feature type="region of interest" description="Disordered" evidence="1">
    <location>
        <begin position="1"/>
        <end position="122"/>
    </location>
</feature>
<reference evidence="2 3" key="1">
    <citation type="submission" date="2023-01" db="EMBL/GenBank/DDBJ databases">
        <authorList>
            <person name="Kreplak J."/>
        </authorList>
    </citation>
    <scope>NUCLEOTIDE SEQUENCE [LARGE SCALE GENOMIC DNA]</scope>
</reference>
<evidence type="ECO:0000313" key="3">
    <source>
        <dbReference type="Proteomes" id="UP001157006"/>
    </source>
</evidence>
<feature type="compositionally biased region" description="Low complexity" evidence="1">
    <location>
        <begin position="1"/>
        <end position="15"/>
    </location>
</feature>
<evidence type="ECO:0000313" key="2">
    <source>
        <dbReference type="EMBL" id="CAI8585514.1"/>
    </source>
</evidence>
<name>A0AAV0YIW8_VICFA</name>
<sequence>MSYSSQAPPYYSSTPMRNENVPNVGLDKFPDFSTQAALGGMSGGHGATPNAEDSTHVGGNSGSVGSGSKRAHESDASDSNSVESSARPMGRDATKKRLSSKEHLDDRSKELLQKLDRNLFGN</sequence>
<dbReference type="AlphaFoldDB" id="A0AAV0YIW8"/>
<keyword evidence="3" id="KW-1185">Reference proteome</keyword>